<dbReference type="WBParaSite" id="Csp11.Scaffold630.g16728.t1">
    <property type="protein sequence ID" value="Csp11.Scaffold630.g16728.t1"/>
    <property type="gene ID" value="Csp11.Scaffold630.g16728"/>
</dbReference>
<dbReference type="AlphaFoldDB" id="A0A1I7UJZ8"/>
<dbReference type="Proteomes" id="UP000095282">
    <property type="component" value="Unplaced"/>
</dbReference>
<accession>A0A1I7UJZ8</accession>
<protein>
    <submittedName>
        <fullName evidence="3">C2H2-type domain-containing protein</fullName>
    </submittedName>
</protein>
<sequence length="131" mass="15512">METILEEEGEDSMETNSKITDDYSAEVIQQYIKEQRKVQKNSRTVQMKRQKPPKWICTVKDCKWGGRDMEEMMDHLKKQHPNENGSQFKLKTNLINCFKYSQTRTGSLKTIKNEVKVKKEVEQLELKLKDL</sequence>
<evidence type="ECO:0000313" key="2">
    <source>
        <dbReference type="Proteomes" id="UP000095282"/>
    </source>
</evidence>
<feature type="compositionally biased region" description="Acidic residues" evidence="1">
    <location>
        <begin position="1"/>
        <end position="13"/>
    </location>
</feature>
<name>A0A1I7UJZ8_9PELO</name>
<evidence type="ECO:0000313" key="3">
    <source>
        <dbReference type="WBParaSite" id="Csp11.Scaffold630.g16728.t1"/>
    </source>
</evidence>
<keyword evidence="2" id="KW-1185">Reference proteome</keyword>
<organism evidence="2 3">
    <name type="scientific">Caenorhabditis tropicalis</name>
    <dbReference type="NCBI Taxonomy" id="1561998"/>
    <lineage>
        <taxon>Eukaryota</taxon>
        <taxon>Metazoa</taxon>
        <taxon>Ecdysozoa</taxon>
        <taxon>Nematoda</taxon>
        <taxon>Chromadorea</taxon>
        <taxon>Rhabditida</taxon>
        <taxon>Rhabditina</taxon>
        <taxon>Rhabditomorpha</taxon>
        <taxon>Rhabditoidea</taxon>
        <taxon>Rhabditidae</taxon>
        <taxon>Peloderinae</taxon>
        <taxon>Caenorhabditis</taxon>
    </lineage>
</organism>
<feature type="region of interest" description="Disordered" evidence="1">
    <location>
        <begin position="1"/>
        <end position="21"/>
    </location>
</feature>
<evidence type="ECO:0000256" key="1">
    <source>
        <dbReference type="SAM" id="MobiDB-lite"/>
    </source>
</evidence>
<proteinExistence type="predicted"/>
<reference evidence="3" key="1">
    <citation type="submission" date="2016-11" db="UniProtKB">
        <authorList>
            <consortium name="WormBaseParasite"/>
        </authorList>
    </citation>
    <scope>IDENTIFICATION</scope>
</reference>
<dbReference type="eggNOG" id="ENOG502R8K4">
    <property type="taxonomic scope" value="Eukaryota"/>
</dbReference>